<dbReference type="EMBL" id="AMZH03005039">
    <property type="protein sequence ID" value="RRT67458.1"/>
    <property type="molecule type" value="Genomic_DNA"/>
</dbReference>
<protein>
    <recommendedName>
        <fullName evidence="4">Retrotransposon gag domain-containing protein</fullName>
    </recommendedName>
</protein>
<evidence type="ECO:0000313" key="3">
    <source>
        <dbReference type="Proteomes" id="UP000287651"/>
    </source>
</evidence>
<dbReference type="AlphaFoldDB" id="A0A426ZU21"/>
<accession>A0A426ZU21</accession>
<reference evidence="2 3" key="1">
    <citation type="journal article" date="2014" name="Agronomy (Basel)">
        <title>A Draft Genome Sequence for Ensete ventricosum, the Drought-Tolerant Tree Against Hunger.</title>
        <authorList>
            <person name="Harrison J."/>
            <person name="Moore K.A."/>
            <person name="Paszkiewicz K."/>
            <person name="Jones T."/>
            <person name="Grant M."/>
            <person name="Ambacheew D."/>
            <person name="Muzemil S."/>
            <person name="Studholme D.J."/>
        </authorList>
    </citation>
    <scope>NUCLEOTIDE SEQUENCE [LARGE SCALE GENOMIC DNA]</scope>
</reference>
<gene>
    <name evidence="2" type="ORF">B296_00015548</name>
</gene>
<dbReference type="Proteomes" id="UP000287651">
    <property type="component" value="Unassembled WGS sequence"/>
</dbReference>
<comment type="caution">
    <text evidence="2">The sequence shown here is derived from an EMBL/GenBank/DDBJ whole genome shotgun (WGS) entry which is preliminary data.</text>
</comment>
<evidence type="ECO:0008006" key="4">
    <source>
        <dbReference type="Google" id="ProtNLM"/>
    </source>
</evidence>
<evidence type="ECO:0000256" key="1">
    <source>
        <dbReference type="SAM" id="MobiDB-lite"/>
    </source>
</evidence>
<sequence length="137" mass="15685">MLEAYVGSSDPTEHVAVFHAQMTLYSTSGIREKGLLKTPNPLRSRAANRDRKRYCRFHRDYGHDTEECYDLKNQIEDLIHRGHLNRYIMKPREPSLRPKGPVERHIDVIVGCPTAGGVSSSARKAYARTEVQKRPQP</sequence>
<proteinExistence type="predicted"/>
<organism evidence="2 3">
    <name type="scientific">Ensete ventricosum</name>
    <name type="common">Abyssinian banana</name>
    <name type="synonym">Musa ensete</name>
    <dbReference type="NCBI Taxonomy" id="4639"/>
    <lineage>
        <taxon>Eukaryota</taxon>
        <taxon>Viridiplantae</taxon>
        <taxon>Streptophyta</taxon>
        <taxon>Embryophyta</taxon>
        <taxon>Tracheophyta</taxon>
        <taxon>Spermatophyta</taxon>
        <taxon>Magnoliopsida</taxon>
        <taxon>Liliopsida</taxon>
        <taxon>Zingiberales</taxon>
        <taxon>Musaceae</taxon>
        <taxon>Ensete</taxon>
    </lineage>
</organism>
<feature type="region of interest" description="Disordered" evidence="1">
    <location>
        <begin position="116"/>
        <end position="137"/>
    </location>
</feature>
<name>A0A426ZU21_ENSVE</name>
<evidence type="ECO:0000313" key="2">
    <source>
        <dbReference type="EMBL" id="RRT67458.1"/>
    </source>
</evidence>